<feature type="transmembrane region" description="Helical" evidence="2">
    <location>
        <begin position="79"/>
        <end position="100"/>
    </location>
</feature>
<dbReference type="AlphaFoldDB" id="A0A9N9S562"/>
<accession>A0A9N9S562</accession>
<evidence type="ECO:0000256" key="2">
    <source>
        <dbReference type="SAM" id="Phobius"/>
    </source>
</evidence>
<dbReference type="OrthoDB" id="10574450at2759"/>
<keyword evidence="2" id="KW-0472">Membrane</keyword>
<dbReference type="EMBL" id="OU895880">
    <property type="protein sequence ID" value="CAG9810598.1"/>
    <property type="molecule type" value="Genomic_DNA"/>
</dbReference>
<sequence length="233" mass="27105">MALKMPEFKPPTLKSFLFYFNLITANVVIAWIHFAVCILIILEFLYFLVFNTSKELKVENIDIKVDPEEHDEFTDTFDIISRLIILVVVVFVAFITFWFIKGIQSYDPSKMKPYLFFTGTFVILCLCAAIVTLNFITLMIGVVELYFFICAYSLYFNLLSDPSIQQDVVYNNPGAYGYTQALESDGHVNGAVNYQTHQQQPQQTDGYYNQEGYYEDDRHEQQQPQQPYYNGQQ</sequence>
<dbReference type="Proteomes" id="UP001153620">
    <property type="component" value="Chromosome 4"/>
</dbReference>
<feature type="compositionally biased region" description="Low complexity" evidence="1">
    <location>
        <begin position="222"/>
        <end position="233"/>
    </location>
</feature>
<keyword evidence="2" id="KW-0812">Transmembrane</keyword>
<evidence type="ECO:0000256" key="1">
    <source>
        <dbReference type="SAM" id="MobiDB-lite"/>
    </source>
</evidence>
<feature type="transmembrane region" description="Helical" evidence="2">
    <location>
        <begin position="112"/>
        <end position="131"/>
    </location>
</feature>
<gene>
    <name evidence="3" type="ORF">CHIRRI_LOCUS13411</name>
</gene>
<reference evidence="3" key="2">
    <citation type="submission" date="2022-10" db="EMBL/GenBank/DDBJ databases">
        <authorList>
            <consortium name="ENA_rothamsted_submissions"/>
            <consortium name="culmorum"/>
            <person name="King R."/>
        </authorList>
    </citation>
    <scope>NUCLEOTIDE SEQUENCE</scope>
</reference>
<feature type="transmembrane region" description="Helical" evidence="2">
    <location>
        <begin position="16"/>
        <end position="49"/>
    </location>
</feature>
<evidence type="ECO:0000313" key="4">
    <source>
        <dbReference type="Proteomes" id="UP001153620"/>
    </source>
</evidence>
<reference evidence="3" key="1">
    <citation type="submission" date="2022-01" db="EMBL/GenBank/DDBJ databases">
        <authorList>
            <person name="King R."/>
        </authorList>
    </citation>
    <scope>NUCLEOTIDE SEQUENCE</scope>
</reference>
<keyword evidence="2" id="KW-1133">Transmembrane helix</keyword>
<evidence type="ECO:0000313" key="3">
    <source>
        <dbReference type="EMBL" id="CAG9810598.1"/>
    </source>
</evidence>
<name>A0A9N9S562_9DIPT</name>
<organism evidence="3 4">
    <name type="scientific">Chironomus riparius</name>
    <dbReference type="NCBI Taxonomy" id="315576"/>
    <lineage>
        <taxon>Eukaryota</taxon>
        <taxon>Metazoa</taxon>
        <taxon>Ecdysozoa</taxon>
        <taxon>Arthropoda</taxon>
        <taxon>Hexapoda</taxon>
        <taxon>Insecta</taxon>
        <taxon>Pterygota</taxon>
        <taxon>Neoptera</taxon>
        <taxon>Endopterygota</taxon>
        <taxon>Diptera</taxon>
        <taxon>Nematocera</taxon>
        <taxon>Chironomoidea</taxon>
        <taxon>Chironomidae</taxon>
        <taxon>Chironominae</taxon>
        <taxon>Chironomus</taxon>
    </lineage>
</organism>
<feature type="region of interest" description="Disordered" evidence="1">
    <location>
        <begin position="197"/>
        <end position="233"/>
    </location>
</feature>
<proteinExistence type="predicted"/>
<protein>
    <submittedName>
        <fullName evidence="3">Uncharacterized protein</fullName>
    </submittedName>
</protein>
<feature type="transmembrane region" description="Helical" evidence="2">
    <location>
        <begin position="137"/>
        <end position="156"/>
    </location>
</feature>
<keyword evidence="4" id="KW-1185">Reference proteome</keyword>